<comment type="subcellular location">
    <subcellularLocation>
        <location evidence="2 17 18">Cytoplasm</location>
    </subcellularLocation>
</comment>
<dbReference type="InterPro" id="IPR004101">
    <property type="entry name" value="Mur_ligase_C"/>
</dbReference>
<dbReference type="EMBL" id="DVNK01000033">
    <property type="protein sequence ID" value="HIU46588.1"/>
    <property type="molecule type" value="Genomic_DNA"/>
</dbReference>
<dbReference type="GO" id="GO:0009252">
    <property type="term" value="P:peptidoglycan biosynthetic process"/>
    <property type="evidence" value="ECO:0007669"/>
    <property type="project" value="UniProtKB-UniRule"/>
</dbReference>
<dbReference type="Pfam" id="PF02875">
    <property type="entry name" value="Mur_ligase_C"/>
    <property type="match status" value="1"/>
</dbReference>
<feature type="binding site" evidence="17">
    <location>
        <begin position="115"/>
        <end position="121"/>
    </location>
    <ligand>
        <name>ATP</name>
        <dbReference type="ChEBI" id="CHEBI:30616"/>
    </ligand>
</feature>
<dbReference type="SUPFAM" id="SSF51984">
    <property type="entry name" value="MurCD N-terminal domain"/>
    <property type="match status" value="1"/>
</dbReference>
<keyword evidence="7 17" id="KW-0963">Cytoplasm</keyword>
<evidence type="ECO:0000313" key="21">
    <source>
        <dbReference type="EMBL" id="HIU46588.1"/>
    </source>
</evidence>
<comment type="similarity">
    <text evidence="4 17">Belongs to the MurCDEF family.</text>
</comment>
<gene>
    <name evidence="17" type="primary">murD</name>
    <name evidence="21" type="ORF">IAC59_04955</name>
</gene>
<evidence type="ECO:0000256" key="9">
    <source>
        <dbReference type="ARBA" id="ARBA00022741"/>
    </source>
</evidence>
<dbReference type="Gene3D" id="3.40.50.720">
    <property type="entry name" value="NAD(P)-binding Rossmann-like Domain"/>
    <property type="match status" value="1"/>
</dbReference>
<keyword evidence="12 17" id="KW-0573">Peptidoglycan synthesis</keyword>
<dbReference type="SUPFAM" id="SSF53244">
    <property type="entry name" value="MurD-like peptide ligases, peptide-binding domain"/>
    <property type="match status" value="1"/>
</dbReference>
<evidence type="ECO:0000256" key="3">
    <source>
        <dbReference type="ARBA" id="ARBA00004752"/>
    </source>
</evidence>
<evidence type="ECO:0000256" key="4">
    <source>
        <dbReference type="ARBA" id="ARBA00010416"/>
    </source>
</evidence>
<evidence type="ECO:0000256" key="18">
    <source>
        <dbReference type="RuleBase" id="RU003664"/>
    </source>
</evidence>
<dbReference type="HAMAP" id="MF_00639">
    <property type="entry name" value="MurD"/>
    <property type="match status" value="1"/>
</dbReference>
<evidence type="ECO:0000256" key="2">
    <source>
        <dbReference type="ARBA" id="ARBA00004496"/>
    </source>
</evidence>
<keyword evidence="10 17" id="KW-0067">ATP-binding</keyword>
<protein>
    <recommendedName>
        <fullName evidence="6 17">UDP-N-acetylmuramoylalanine--D-glutamate ligase</fullName>
        <ecNumber evidence="5 17">6.3.2.9</ecNumber>
    </recommendedName>
    <alternativeName>
        <fullName evidence="15 17">D-glutamic acid-adding enzyme</fullName>
    </alternativeName>
    <alternativeName>
        <fullName evidence="14 17">UDP-N-acetylmuramoyl-L-alanyl-D-glutamate synthetase</fullName>
    </alternativeName>
</protein>
<dbReference type="InterPro" id="IPR013221">
    <property type="entry name" value="Mur_ligase_cen"/>
</dbReference>
<name>A0A9D1LRB7_9FIRM</name>
<keyword evidence="9 17" id="KW-0547">Nucleotide-binding</keyword>
<evidence type="ECO:0000256" key="10">
    <source>
        <dbReference type="ARBA" id="ARBA00022840"/>
    </source>
</evidence>
<dbReference type="NCBIfam" id="TIGR01087">
    <property type="entry name" value="murD"/>
    <property type="match status" value="1"/>
</dbReference>
<dbReference type="Pfam" id="PF21799">
    <property type="entry name" value="MurD-like_N"/>
    <property type="match status" value="1"/>
</dbReference>
<sequence>MEFVGKRVLVIGMARSGVAVSALLCRHHARVTINDRKTEAELGDALAELRGMDMEWRLGEDPVALLDSTDVLVISPGVPITAPVVKAARERGIPVLGEIEVAYRLSKGRIVAVTGTNGKTTTTTLISEIFKNAGRLTYTVGNIGFPFSAIADETTPEDVIACEVSSFQLESIDMFRPWISAVLNVTEDHLNRHGTMDEYIRMKMRIFENQRRDDACVLNYDDPITRDMAGHMLAKPVFFSRRAQVDGAYVKDGQIVFGREFPRNVCRVDEVRIPGPHNLENALAAVAMAVCAGVPLPVIRHTLRTFAGVEHRIEFVRELNGIRYINDSKGTNVDSTLKAIETMDRPTIIILGGSDKKSDYTPMAELMVKWPHIVGAVVIGETQRDIVAALDRAGFTNYKCESDFKQAILTARDMASAGGNVLLSPACASFDMFRDFEQRGEVFKQIVGELN</sequence>
<comment type="function">
    <text evidence="1 17 18">Cell wall formation. Catalyzes the addition of glutamate to the nucleotide precursor UDP-N-acetylmuramoyl-L-alanine (UMA).</text>
</comment>
<feature type="domain" description="Mur ligase C-terminal" evidence="19">
    <location>
        <begin position="311"/>
        <end position="427"/>
    </location>
</feature>
<evidence type="ECO:0000259" key="20">
    <source>
        <dbReference type="Pfam" id="PF08245"/>
    </source>
</evidence>
<dbReference type="GO" id="GO:0008764">
    <property type="term" value="F:UDP-N-acetylmuramoylalanine-D-glutamate ligase activity"/>
    <property type="evidence" value="ECO:0007669"/>
    <property type="project" value="UniProtKB-UniRule"/>
</dbReference>
<evidence type="ECO:0000256" key="16">
    <source>
        <dbReference type="ARBA" id="ARBA00047632"/>
    </source>
</evidence>
<dbReference type="InterPro" id="IPR005762">
    <property type="entry name" value="MurD"/>
</dbReference>
<dbReference type="PANTHER" id="PTHR43692">
    <property type="entry name" value="UDP-N-ACETYLMURAMOYLALANINE--D-GLUTAMATE LIGASE"/>
    <property type="match status" value="1"/>
</dbReference>
<evidence type="ECO:0000256" key="11">
    <source>
        <dbReference type="ARBA" id="ARBA00022960"/>
    </source>
</evidence>
<comment type="caution">
    <text evidence="21">The sequence shown here is derived from an EMBL/GenBank/DDBJ whole genome shotgun (WGS) entry which is preliminary data.</text>
</comment>
<evidence type="ECO:0000256" key="13">
    <source>
        <dbReference type="ARBA" id="ARBA00023316"/>
    </source>
</evidence>
<evidence type="ECO:0000256" key="7">
    <source>
        <dbReference type="ARBA" id="ARBA00022490"/>
    </source>
</evidence>
<reference evidence="21" key="1">
    <citation type="submission" date="2020-10" db="EMBL/GenBank/DDBJ databases">
        <authorList>
            <person name="Gilroy R."/>
        </authorList>
    </citation>
    <scope>NUCLEOTIDE SEQUENCE</scope>
    <source>
        <strain evidence="21">ChiSxjej2B14-8506</strain>
    </source>
</reference>
<dbReference type="GO" id="GO:0008360">
    <property type="term" value="P:regulation of cell shape"/>
    <property type="evidence" value="ECO:0007669"/>
    <property type="project" value="UniProtKB-KW"/>
</dbReference>
<keyword evidence="17 18" id="KW-0132">Cell division</keyword>
<evidence type="ECO:0000256" key="5">
    <source>
        <dbReference type="ARBA" id="ARBA00012212"/>
    </source>
</evidence>
<dbReference type="InterPro" id="IPR036565">
    <property type="entry name" value="Mur-like_cat_sf"/>
</dbReference>
<keyword evidence="11 17" id="KW-0133">Cell shape</keyword>
<comment type="pathway">
    <text evidence="3 17 18">Cell wall biogenesis; peptidoglycan biosynthesis.</text>
</comment>
<evidence type="ECO:0000256" key="8">
    <source>
        <dbReference type="ARBA" id="ARBA00022598"/>
    </source>
</evidence>
<keyword evidence="13 17" id="KW-0961">Cell wall biogenesis/degradation</keyword>
<dbReference type="Gene3D" id="3.90.190.20">
    <property type="entry name" value="Mur ligase, C-terminal domain"/>
    <property type="match status" value="1"/>
</dbReference>
<organism evidence="21 22">
    <name type="scientific">Candidatus Fimadaptatus faecigallinarum</name>
    <dbReference type="NCBI Taxonomy" id="2840814"/>
    <lineage>
        <taxon>Bacteria</taxon>
        <taxon>Bacillati</taxon>
        <taxon>Bacillota</taxon>
        <taxon>Clostridia</taxon>
        <taxon>Eubacteriales</taxon>
        <taxon>Candidatus Fimadaptatus</taxon>
    </lineage>
</organism>
<evidence type="ECO:0000256" key="17">
    <source>
        <dbReference type="HAMAP-Rule" id="MF_00639"/>
    </source>
</evidence>
<comment type="catalytic activity">
    <reaction evidence="16 17 18">
        <text>UDP-N-acetyl-alpha-D-muramoyl-L-alanine + D-glutamate + ATP = UDP-N-acetyl-alpha-D-muramoyl-L-alanyl-D-glutamate + ADP + phosphate + H(+)</text>
        <dbReference type="Rhea" id="RHEA:16429"/>
        <dbReference type="ChEBI" id="CHEBI:15378"/>
        <dbReference type="ChEBI" id="CHEBI:29986"/>
        <dbReference type="ChEBI" id="CHEBI:30616"/>
        <dbReference type="ChEBI" id="CHEBI:43474"/>
        <dbReference type="ChEBI" id="CHEBI:83898"/>
        <dbReference type="ChEBI" id="CHEBI:83900"/>
        <dbReference type="ChEBI" id="CHEBI:456216"/>
        <dbReference type="EC" id="6.3.2.9"/>
    </reaction>
</comment>
<dbReference type="SUPFAM" id="SSF53623">
    <property type="entry name" value="MurD-like peptide ligases, catalytic domain"/>
    <property type="match status" value="1"/>
</dbReference>
<accession>A0A9D1LRB7</accession>
<evidence type="ECO:0000256" key="6">
    <source>
        <dbReference type="ARBA" id="ARBA00015655"/>
    </source>
</evidence>
<evidence type="ECO:0000259" key="19">
    <source>
        <dbReference type="Pfam" id="PF02875"/>
    </source>
</evidence>
<evidence type="ECO:0000256" key="1">
    <source>
        <dbReference type="ARBA" id="ARBA00002734"/>
    </source>
</evidence>
<dbReference type="GO" id="GO:0051301">
    <property type="term" value="P:cell division"/>
    <property type="evidence" value="ECO:0007669"/>
    <property type="project" value="UniProtKB-KW"/>
</dbReference>
<feature type="domain" description="Mur ligase central" evidence="20">
    <location>
        <begin position="113"/>
        <end position="289"/>
    </location>
</feature>
<dbReference type="AlphaFoldDB" id="A0A9D1LRB7"/>
<dbReference type="Pfam" id="PF08245">
    <property type="entry name" value="Mur_ligase_M"/>
    <property type="match status" value="1"/>
</dbReference>
<evidence type="ECO:0000256" key="12">
    <source>
        <dbReference type="ARBA" id="ARBA00022984"/>
    </source>
</evidence>
<dbReference type="PANTHER" id="PTHR43692:SF1">
    <property type="entry name" value="UDP-N-ACETYLMURAMOYLALANINE--D-GLUTAMATE LIGASE"/>
    <property type="match status" value="1"/>
</dbReference>
<proteinExistence type="inferred from homology"/>
<dbReference type="EC" id="6.3.2.9" evidence="5 17"/>
<evidence type="ECO:0000256" key="15">
    <source>
        <dbReference type="ARBA" id="ARBA00032324"/>
    </source>
</evidence>
<dbReference type="GO" id="GO:0005524">
    <property type="term" value="F:ATP binding"/>
    <property type="evidence" value="ECO:0007669"/>
    <property type="project" value="UniProtKB-UniRule"/>
</dbReference>
<dbReference type="GO" id="GO:0005737">
    <property type="term" value="C:cytoplasm"/>
    <property type="evidence" value="ECO:0007669"/>
    <property type="project" value="UniProtKB-SubCell"/>
</dbReference>
<dbReference type="GO" id="GO:0071555">
    <property type="term" value="P:cell wall organization"/>
    <property type="evidence" value="ECO:0007669"/>
    <property type="project" value="UniProtKB-KW"/>
</dbReference>
<evidence type="ECO:0000256" key="14">
    <source>
        <dbReference type="ARBA" id="ARBA00030398"/>
    </source>
</evidence>
<keyword evidence="17 18" id="KW-0131">Cell cycle</keyword>
<evidence type="ECO:0000313" key="22">
    <source>
        <dbReference type="Proteomes" id="UP000824123"/>
    </source>
</evidence>
<dbReference type="Proteomes" id="UP000824123">
    <property type="component" value="Unassembled WGS sequence"/>
</dbReference>
<keyword evidence="8 17" id="KW-0436">Ligase</keyword>
<reference evidence="21" key="2">
    <citation type="journal article" date="2021" name="PeerJ">
        <title>Extensive microbial diversity within the chicken gut microbiome revealed by metagenomics and culture.</title>
        <authorList>
            <person name="Gilroy R."/>
            <person name="Ravi A."/>
            <person name="Getino M."/>
            <person name="Pursley I."/>
            <person name="Horton D.L."/>
            <person name="Alikhan N.F."/>
            <person name="Baker D."/>
            <person name="Gharbi K."/>
            <person name="Hall N."/>
            <person name="Watson M."/>
            <person name="Adriaenssens E.M."/>
            <person name="Foster-Nyarko E."/>
            <person name="Jarju S."/>
            <person name="Secka A."/>
            <person name="Antonio M."/>
            <person name="Oren A."/>
            <person name="Chaudhuri R.R."/>
            <person name="La Ragione R."/>
            <person name="Hildebrand F."/>
            <person name="Pallen M.J."/>
        </authorList>
    </citation>
    <scope>NUCLEOTIDE SEQUENCE</scope>
    <source>
        <strain evidence="21">ChiSxjej2B14-8506</strain>
    </source>
</reference>
<dbReference type="Gene3D" id="3.40.1190.10">
    <property type="entry name" value="Mur-like, catalytic domain"/>
    <property type="match status" value="1"/>
</dbReference>
<dbReference type="InterPro" id="IPR036615">
    <property type="entry name" value="Mur_ligase_C_dom_sf"/>
</dbReference>